<evidence type="ECO:0000313" key="2">
    <source>
        <dbReference type="EMBL" id="GGO96798.1"/>
    </source>
</evidence>
<dbReference type="Proteomes" id="UP000614239">
    <property type="component" value="Unassembled WGS sequence"/>
</dbReference>
<dbReference type="AlphaFoldDB" id="A0A8H9HAN2"/>
<accession>A0A8H9HAN2</accession>
<proteinExistence type="predicted"/>
<sequence>MVSEHTLTISAVWSDNNAIALVAPAPLRLLLSLAFAEVWRIPIATSIPSYQDKHSHTPPPHPHLSARQGVPRPIHNEE</sequence>
<evidence type="ECO:0000256" key="1">
    <source>
        <dbReference type="SAM" id="MobiDB-lite"/>
    </source>
</evidence>
<feature type="region of interest" description="Disordered" evidence="1">
    <location>
        <begin position="50"/>
        <end position="78"/>
    </location>
</feature>
<gene>
    <name evidence="2" type="ORF">GCM10011612_07860</name>
</gene>
<keyword evidence="3" id="KW-1185">Reference proteome</keyword>
<reference evidence="2" key="1">
    <citation type="journal article" date="2014" name="Int. J. Syst. Evol. Microbiol.">
        <title>Complete genome sequence of Corynebacterium casei LMG S-19264T (=DSM 44701T), isolated from a smear-ripened cheese.</title>
        <authorList>
            <consortium name="US DOE Joint Genome Institute (JGI-PGF)"/>
            <person name="Walter F."/>
            <person name="Albersmeier A."/>
            <person name="Kalinowski J."/>
            <person name="Ruckert C."/>
        </authorList>
    </citation>
    <scope>NUCLEOTIDE SEQUENCE</scope>
    <source>
        <strain evidence="2">CGMCC 4.7372</strain>
    </source>
</reference>
<reference evidence="2" key="2">
    <citation type="submission" date="2020-09" db="EMBL/GenBank/DDBJ databases">
        <authorList>
            <person name="Sun Q."/>
            <person name="Zhou Y."/>
        </authorList>
    </citation>
    <scope>NUCLEOTIDE SEQUENCE</scope>
    <source>
        <strain evidence="2">CGMCC 4.7372</strain>
    </source>
</reference>
<protein>
    <submittedName>
        <fullName evidence="2">Uncharacterized protein</fullName>
    </submittedName>
</protein>
<evidence type="ECO:0000313" key="3">
    <source>
        <dbReference type="Proteomes" id="UP000614239"/>
    </source>
</evidence>
<comment type="caution">
    <text evidence="2">The sequence shown here is derived from an EMBL/GenBank/DDBJ whole genome shotgun (WGS) entry which is preliminary data.</text>
</comment>
<dbReference type="EMBL" id="BMNJ01000002">
    <property type="protein sequence ID" value="GGO96798.1"/>
    <property type="molecule type" value="Genomic_DNA"/>
</dbReference>
<name>A0A8H9HAN2_9ACTO</name>
<organism evidence="2 3">
    <name type="scientific">Actinomyces gaoshouyii</name>
    <dbReference type="NCBI Taxonomy" id="1960083"/>
    <lineage>
        <taxon>Bacteria</taxon>
        <taxon>Bacillati</taxon>
        <taxon>Actinomycetota</taxon>
        <taxon>Actinomycetes</taxon>
        <taxon>Actinomycetales</taxon>
        <taxon>Actinomycetaceae</taxon>
        <taxon>Actinomyces</taxon>
    </lineage>
</organism>